<dbReference type="PANTHER" id="PTHR43666:SF1">
    <property type="entry name" value="CONSERVED PROTEIN"/>
    <property type="match status" value="1"/>
</dbReference>
<evidence type="ECO:0000313" key="2">
    <source>
        <dbReference type="EMBL" id="HGG02700.1"/>
    </source>
</evidence>
<dbReference type="GO" id="GO:0008237">
    <property type="term" value="F:metallopeptidase activity"/>
    <property type="evidence" value="ECO:0007669"/>
    <property type="project" value="InterPro"/>
</dbReference>
<name>A0A7C3ZJD2_9CYAN</name>
<dbReference type="EMBL" id="DSPX01000197">
    <property type="protein sequence ID" value="HGG02700.1"/>
    <property type="molecule type" value="Genomic_DNA"/>
</dbReference>
<protein>
    <submittedName>
        <fullName evidence="2">TldD/PmbA family protein</fullName>
    </submittedName>
</protein>
<gene>
    <name evidence="2" type="ORF">ENR15_19175</name>
</gene>
<organism evidence="2">
    <name type="scientific">Planktothricoides sp. SpSt-374</name>
    <dbReference type="NCBI Taxonomy" id="2282167"/>
    <lineage>
        <taxon>Bacteria</taxon>
        <taxon>Bacillati</taxon>
        <taxon>Cyanobacteriota</taxon>
        <taxon>Cyanophyceae</taxon>
        <taxon>Oscillatoriophycideae</taxon>
        <taxon>Oscillatoriales</taxon>
        <taxon>Oscillatoriaceae</taxon>
        <taxon>Planktothricoides</taxon>
    </lineage>
</organism>
<dbReference type="InterPro" id="IPR035068">
    <property type="entry name" value="TldD/PmbA_N"/>
</dbReference>
<dbReference type="AlphaFoldDB" id="A0A7C3ZJD2"/>
<dbReference type="PANTHER" id="PTHR43666">
    <property type="entry name" value="TLDD PROTEIN"/>
    <property type="match status" value="1"/>
</dbReference>
<feature type="domain" description="Metalloprotease TldD/E C-terminal" evidence="1">
    <location>
        <begin position="222"/>
        <end position="436"/>
    </location>
</feature>
<sequence>MTNFKEEQALDLIDSIVKQSKAEGVFISISAGESALSRFSENQITQNISRNQCKISITSAFGKCEATSSTSELDMDAILATIRRSEELARVAPEDPEWVPLVPPQTYEARTPGFDEATASFSPLERGKILQYVCQRSIKEGASGSGSLSTKTFLSAIGNSIGLRAAASYTEADFSFTARLDHGSSWCNHTAIAVGDLLVEEMTLETIAKARASRNPRSITVGSYPVVFTPAAFATLLQWVIWNLDARTADEGRSFMSRTDHTGKPDGNRIGEQLFSPLVQVQRHSAHPLLQLGTFFGDGLKNDYREIIKDGIPQSLSYSRYWAQAQGVEPRGAFYPIVMTGAAQSLEDIIASTEQGILVTRAWYVRYVNPRTLEVTGMTRDGTFWIENGAIAYPIQNLRFNQSLPQMLRDIDAIGIPQRCGNSVIPPVRVRQFNFTSVTDSV</sequence>
<dbReference type="Gene3D" id="3.30.2290.10">
    <property type="entry name" value="PmbA/TldD superfamily"/>
    <property type="match status" value="1"/>
</dbReference>
<dbReference type="InterPro" id="IPR036059">
    <property type="entry name" value="TldD/PmbA_sf"/>
</dbReference>
<dbReference type="GO" id="GO:0006508">
    <property type="term" value="P:proteolysis"/>
    <property type="evidence" value="ECO:0007669"/>
    <property type="project" value="InterPro"/>
</dbReference>
<dbReference type="InterPro" id="IPR045569">
    <property type="entry name" value="Metalloprtase-TldD/E_C"/>
</dbReference>
<dbReference type="SUPFAM" id="SSF111283">
    <property type="entry name" value="Putative modulator of DNA gyrase, PmbA/TldD"/>
    <property type="match status" value="1"/>
</dbReference>
<dbReference type="Pfam" id="PF19289">
    <property type="entry name" value="PmbA_TldD_3rd"/>
    <property type="match status" value="1"/>
</dbReference>
<comment type="caution">
    <text evidence="2">The sequence shown here is derived from an EMBL/GenBank/DDBJ whole genome shotgun (WGS) entry which is preliminary data.</text>
</comment>
<accession>A0A7C3ZJD2</accession>
<evidence type="ECO:0000259" key="1">
    <source>
        <dbReference type="Pfam" id="PF19289"/>
    </source>
</evidence>
<proteinExistence type="predicted"/>
<reference evidence="2" key="1">
    <citation type="journal article" date="2020" name="mSystems">
        <title>Genome- and Community-Level Interaction Insights into Carbon Utilization and Element Cycling Functions of Hydrothermarchaeota in Hydrothermal Sediment.</title>
        <authorList>
            <person name="Zhou Z."/>
            <person name="Liu Y."/>
            <person name="Xu W."/>
            <person name="Pan J."/>
            <person name="Luo Z.H."/>
            <person name="Li M."/>
        </authorList>
    </citation>
    <scope>NUCLEOTIDE SEQUENCE [LARGE SCALE GENOMIC DNA]</scope>
    <source>
        <strain evidence="2">SpSt-374</strain>
    </source>
</reference>